<evidence type="ECO:0000256" key="1">
    <source>
        <dbReference type="SAM" id="MobiDB-lite"/>
    </source>
</evidence>
<dbReference type="AlphaFoldDB" id="A0A935W6D0"/>
<feature type="region of interest" description="Disordered" evidence="1">
    <location>
        <begin position="116"/>
        <end position="140"/>
    </location>
</feature>
<name>A0A935W6D0_9PROT</name>
<protein>
    <submittedName>
        <fullName evidence="2">Uncharacterized protein</fullName>
    </submittedName>
</protein>
<dbReference type="EMBL" id="JADJOT010000001">
    <property type="protein sequence ID" value="MBK7952675.1"/>
    <property type="molecule type" value="Genomic_DNA"/>
</dbReference>
<evidence type="ECO:0000313" key="2">
    <source>
        <dbReference type="EMBL" id="MBK7952675.1"/>
    </source>
</evidence>
<comment type="caution">
    <text evidence="2">The sequence shown here is derived from an EMBL/GenBank/DDBJ whole genome shotgun (WGS) entry which is preliminary data.</text>
</comment>
<gene>
    <name evidence="2" type="ORF">IPK02_01180</name>
</gene>
<proteinExistence type="predicted"/>
<evidence type="ECO:0000313" key="3">
    <source>
        <dbReference type="Proteomes" id="UP000706151"/>
    </source>
</evidence>
<accession>A0A935W6D0</accession>
<sequence>MWIAELIRTLRKQLFCHPAGGSKFALLGEQLYQSAPECQAFDMCFTEGLARVGLAHADGQFGIAAVAVRSEALRQRAQGRQIFGEGHGFEWSRAHGFPVIASGVLLRGFPTEGIRAPARRGDSGRHASGNSRPRPFAFFH</sequence>
<dbReference type="Proteomes" id="UP000706151">
    <property type="component" value="Unassembled WGS sequence"/>
</dbReference>
<organism evidence="2 3">
    <name type="scientific">Candidatus Accumulibacter affinis</name>
    <dbReference type="NCBI Taxonomy" id="2954384"/>
    <lineage>
        <taxon>Bacteria</taxon>
        <taxon>Pseudomonadati</taxon>
        <taxon>Pseudomonadota</taxon>
        <taxon>Betaproteobacteria</taxon>
        <taxon>Candidatus Accumulibacter</taxon>
    </lineage>
</organism>
<reference evidence="2 3" key="1">
    <citation type="submission" date="2020-10" db="EMBL/GenBank/DDBJ databases">
        <title>Connecting structure to function with the recovery of over 1000 high-quality activated sludge metagenome-assembled genomes encoding full-length rRNA genes using long-read sequencing.</title>
        <authorList>
            <person name="Singleton C.M."/>
            <person name="Petriglieri F."/>
            <person name="Kristensen J.M."/>
            <person name="Kirkegaard R.H."/>
            <person name="Michaelsen T.Y."/>
            <person name="Andersen M.H."/>
            <person name="Karst S.M."/>
            <person name="Dueholm M.S."/>
            <person name="Nielsen P.H."/>
            <person name="Albertsen M."/>
        </authorList>
    </citation>
    <scope>NUCLEOTIDE SEQUENCE [LARGE SCALE GENOMIC DNA]</scope>
    <source>
        <strain evidence="2">Fred_18-Q3-R57-64_BAT3C.720</strain>
    </source>
</reference>